<dbReference type="PIRSF" id="PIRSF036055">
    <property type="entry name" value="UCP036055"/>
    <property type="match status" value="1"/>
</dbReference>
<dbReference type="PROSITE" id="PS00414">
    <property type="entry name" value="PROFILIN"/>
    <property type="match status" value="1"/>
</dbReference>
<dbReference type="InterPro" id="IPR027310">
    <property type="entry name" value="Profilin_CS"/>
</dbReference>
<keyword evidence="2" id="KW-1185">Reference proteome</keyword>
<geneLocation type="plasmid" evidence="1 2">
    <name>unnamed</name>
</geneLocation>
<sequence>MSWQLIYDNGPLGAIIRYSDGTPRPPERHRRKLRAWERHNNTGRLVKKQAGGAVGETTIPASFTLHEGDFGSKAVIVLRVFRTFSVDSALAFSITERPSVGSILVLDRPGDAGELVHVAQNQQAADEWLSRHGYPNAVLHEVTADEIAADRGEGRAA</sequence>
<gene>
    <name evidence="1" type="ORF">V6617_18605</name>
</gene>
<keyword evidence="1" id="KW-0614">Plasmid</keyword>
<accession>A0ABZ2ICY8</accession>
<name>A0ABZ2ICY8_9HYPH</name>
<dbReference type="EMBL" id="CP146276">
    <property type="protein sequence ID" value="WWT34897.1"/>
    <property type="molecule type" value="Genomic_DNA"/>
</dbReference>
<evidence type="ECO:0000313" key="1">
    <source>
        <dbReference type="EMBL" id="WWT34897.1"/>
    </source>
</evidence>
<dbReference type="Proteomes" id="UP001369958">
    <property type="component" value="Plasmid unnamed"/>
</dbReference>
<protein>
    <submittedName>
        <fullName evidence="1">Uncharacterized protein</fullName>
    </submittedName>
</protein>
<organism evidence="1 2">
    <name type="scientific">Pelagibacterium nitratireducens</name>
    <dbReference type="NCBI Taxonomy" id="1046114"/>
    <lineage>
        <taxon>Bacteria</taxon>
        <taxon>Pseudomonadati</taxon>
        <taxon>Pseudomonadota</taxon>
        <taxon>Alphaproteobacteria</taxon>
        <taxon>Hyphomicrobiales</taxon>
        <taxon>Devosiaceae</taxon>
        <taxon>Pelagibacterium</taxon>
    </lineage>
</organism>
<dbReference type="RefSeq" id="WP_338611048.1">
    <property type="nucleotide sequence ID" value="NZ_CP146276.1"/>
</dbReference>
<reference evidence="1 2" key="1">
    <citation type="submission" date="2024-02" db="EMBL/GenBank/DDBJ databases">
        <title>Complete genome sequence of Pelagibacterium nitratireducens ZH15.</title>
        <authorList>
            <person name="Zhao L.H."/>
        </authorList>
    </citation>
    <scope>NUCLEOTIDE SEQUENCE [LARGE SCALE GENOMIC DNA]</scope>
    <source>
        <strain evidence="1 2">ZH15</strain>
        <plasmid evidence="1 2">unnamed</plasmid>
    </source>
</reference>
<proteinExistence type="predicted"/>
<dbReference type="InterPro" id="IPR017042">
    <property type="entry name" value="UCP036055"/>
</dbReference>
<evidence type="ECO:0000313" key="2">
    <source>
        <dbReference type="Proteomes" id="UP001369958"/>
    </source>
</evidence>